<feature type="compositionally biased region" description="Basic and acidic residues" evidence="1">
    <location>
        <begin position="70"/>
        <end position="81"/>
    </location>
</feature>
<dbReference type="InParanoid" id="D7G4X7"/>
<evidence type="ECO:0000256" key="1">
    <source>
        <dbReference type="SAM" id="MobiDB-lite"/>
    </source>
</evidence>
<reference evidence="2 3" key="1">
    <citation type="journal article" date="2010" name="Nature">
        <title>The Ectocarpus genome and the independent evolution of multicellularity in brown algae.</title>
        <authorList>
            <person name="Cock J.M."/>
            <person name="Sterck L."/>
            <person name="Rouze P."/>
            <person name="Scornet D."/>
            <person name="Allen A.E."/>
            <person name="Amoutzias G."/>
            <person name="Anthouard V."/>
            <person name="Artiguenave F."/>
            <person name="Aury J.M."/>
            <person name="Badger J.H."/>
            <person name="Beszteri B."/>
            <person name="Billiau K."/>
            <person name="Bonnet E."/>
            <person name="Bothwell J.H."/>
            <person name="Bowler C."/>
            <person name="Boyen C."/>
            <person name="Brownlee C."/>
            <person name="Carrano C.J."/>
            <person name="Charrier B."/>
            <person name="Cho G.Y."/>
            <person name="Coelho S.M."/>
            <person name="Collen J."/>
            <person name="Corre E."/>
            <person name="Da Silva C."/>
            <person name="Delage L."/>
            <person name="Delaroque N."/>
            <person name="Dittami S.M."/>
            <person name="Doulbeau S."/>
            <person name="Elias M."/>
            <person name="Farnham G."/>
            <person name="Gachon C.M."/>
            <person name="Gschloessl B."/>
            <person name="Heesch S."/>
            <person name="Jabbari K."/>
            <person name="Jubin C."/>
            <person name="Kawai H."/>
            <person name="Kimura K."/>
            <person name="Kloareg B."/>
            <person name="Kupper F.C."/>
            <person name="Lang D."/>
            <person name="Le Bail A."/>
            <person name="Leblanc C."/>
            <person name="Lerouge P."/>
            <person name="Lohr M."/>
            <person name="Lopez P.J."/>
            <person name="Martens C."/>
            <person name="Maumus F."/>
            <person name="Michel G."/>
            <person name="Miranda-Saavedra D."/>
            <person name="Morales J."/>
            <person name="Moreau H."/>
            <person name="Motomura T."/>
            <person name="Nagasato C."/>
            <person name="Napoli C.A."/>
            <person name="Nelson D.R."/>
            <person name="Nyvall-Collen P."/>
            <person name="Peters A.F."/>
            <person name="Pommier C."/>
            <person name="Potin P."/>
            <person name="Poulain J."/>
            <person name="Quesneville H."/>
            <person name="Read B."/>
            <person name="Rensing S.A."/>
            <person name="Ritter A."/>
            <person name="Rousvoal S."/>
            <person name="Samanta M."/>
            <person name="Samson G."/>
            <person name="Schroeder D.C."/>
            <person name="Segurens B."/>
            <person name="Strittmatter M."/>
            <person name="Tonon T."/>
            <person name="Tregear J.W."/>
            <person name="Valentin K."/>
            <person name="von Dassow P."/>
            <person name="Yamagishi T."/>
            <person name="Van de Peer Y."/>
            <person name="Wincker P."/>
        </authorList>
    </citation>
    <scope>NUCLEOTIDE SEQUENCE [LARGE SCALE GENOMIC DNA]</scope>
    <source>
        <strain evidence="3">Ec32 / CCAP1310/4</strain>
    </source>
</reference>
<feature type="region of interest" description="Disordered" evidence="1">
    <location>
        <begin position="70"/>
        <end position="113"/>
    </location>
</feature>
<gene>
    <name evidence="2" type="ORF">Esi_0585_0003</name>
</gene>
<evidence type="ECO:0000313" key="3">
    <source>
        <dbReference type="Proteomes" id="UP000002630"/>
    </source>
</evidence>
<evidence type="ECO:0000313" key="2">
    <source>
        <dbReference type="EMBL" id="CBJ33740.1"/>
    </source>
</evidence>
<accession>D7G4X7</accession>
<keyword evidence="3" id="KW-1185">Reference proteome</keyword>
<dbReference type="AlphaFoldDB" id="D7G4X7"/>
<name>D7G4X7_ECTSI</name>
<proteinExistence type="predicted"/>
<organism evidence="2 3">
    <name type="scientific">Ectocarpus siliculosus</name>
    <name type="common">Brown alga</name>
    <name type="synonym">Conferva siliculosa</name>
    <dbReference type="NCBI Taxonomy" id="2880"/>
    <lineage>
        <taxon>Eukaryota</taxon>
        <taxon>Sar</taxon>
        <taxon>Stramenopiles</taxon>
        <taxon>Ochrophyta</taxon>
        <taxon>PX clade</taxon>
        <taxon>Phaeophyceae</taxon>
        <taxon>Ectocarpales</taxon>
        <taxon>Ectocarpaceae</taxon>
        <taxon>Ectocarpus</taxon>
    </lineage>
</organism>
<protein>
    <submittedName>
        <fullName evidence="2">Uncharacterized protein</fullName>
    </submittedName>
</protein>
<dbReference type="Proteomes" id="UP000002630">
    <property type="component" value="Unassembled WGS sequence"/>
</dbReference>
<sequence length="172" mass="18688">MPAVRFPLEGFGDDLQRNRQEIHSSSHKTPLGGKTVNALPSVPIPPVAVLGGGRAGELGALAGVLPAMTQDHRESKVEHPPKTSSGGFSLGREPTRAHKSTAKIDPHPASESIGESAWRPLPRWCAFIVVTVRSISYMPAVRFPLEAFGNDLQRNRQEIQSSFVRRPSAARR</sequence>
<dbReference type="EMBL" id="FN649760">
    <property type="protein sequence ID" value="CBJ33740.1"/>
    <property type="molecule type" value="Genomic_DNA"/>
</dbReference>